<keyword evidence="3" id="KW-0949">S-adenosyl-L-methionine</keyword>
<dbReference type="KEGG" id="hir:HETIRDRAFT_453968"/>
<keyword evidence="7" id="KW-1185">Reference proteome</keyword>
<sequence length="314" mass="33893">MQLRALVTLFAFFVVVARDDAASLSKRVSDPFIPDEYFEVQLESAAHRAAIVSQWDIPVGARVLEIGCGQGDTTAVLAELVGENGHVTGVDPASLDYGLPLTLSEAQARLSAGRLGSRITWVHADPLAFLSGASTLKPTSEPYDVVVFSLSIWYFSSPSVFSAVLAALAPHAKRLCIAEWSLIASDPEAHGHVLASLAQAALEYHNPGATLNVRTIFPPATIVRAAESPKGGGWKLVKESRFKPAARTPDGQWEVEAVLDPAFEKEMDEFVKDEQERAVVIAMRDAVRAAVDMVGGPKKVEPMDVWSGQFMRAQ</sequence>
<dbReference type="PANTHER" id="PTHR43464:SF19">
    <property type="entry name" value="UBIQUINONE BIOSYNTHESIS O-METHYLTRANSFERASE, MITOCHONDRIAL"/>
    <property type="match status" value="1"/>
</dbReference>
<evidence type="ECO:0000256" key="4">
    <source>
        <dbReference type="SAM" id="SignalP"/>
    </source>
</evidence>
<dbReference type="SUPFAM" id="SSF53335">
    <property type="entry name" value="S-adenosyl-L-methionine-dependent methyltransferases"/>
    <property type="match status" value="1"/>
</dbReference>
<dbReference type="InterPro" id="IPR029063">
    <property type="entry name" value="SAM-dependent_MTases_sf"/>
</dbReference>
<dbReference type="HOGENOM" id="CLU_058846_1_0_1"/>
<gene>
    <name evidence="6" type="ORF">HETIRDRAFT_453968</name>
</gene>
<feature type="signal peptide" evidence="4">
    <location>
        <begin position="1"/>
        <end position="17"/>
    </location>
</feature>
<dbReference type="GO" id="GO:0005739">
    <property type="term" value="C:mitochondrion"/>
    <property type="evidence" value="ECO:0007669"/>
    <property type="project" value="TreeGrafter"/>
</dbReference>
<protein>
    <recommendedName>
        <fullName evidence="5">Methyltransferase domain-containing protein</fullName>
    </recommendedName>
</protein>
<dbReference type="InterPro" id="IPR041698">
    <property type="entry name" value="Methyltransf_25"/>
</dbReference>
<keyword evidence="2" id="KW-0808">Transferase</keyword>
<keyword evidence="1" id="KW-0489">Methyltransferase</keyword>
<dbReference type="AlphaFoldDB" id="W4JYD5"/>
<evidence type="ECO:0000313" key="6">
    <source>
        <dbReference type="EMBL" id="ETW77866.1"/>
    </source>
</evidence>
<evidence type="ECO:0000259" key="5">
    <source>
        <dbReference type="Pfam" id="PF13649"/>
    </source>
</evidence>
<dbReference type="Gene3D" id="3.40.50.150">
    <property type="entry name" value="Vaccinia Virus protein VP39"/>
    <property type="match status" value="1"/>
</dbReference>
<dbReference type="GeneID" id="20676454"/>
<dbReference type="Pfam" id="PF13649">
    <property type="entry name" value="Methyltransf_25"/>
    <property type="match status" value="1"/>
</dbReference>
<keyword evidence="4" id="KW-0732">Signal</keyword>
<dbReference type="GO" id="GO:0032259">
    <property type="term" value="P:methylation"/>
    <property type="evidence" value="ECO:0007669"/>
    <property type="project" value="UniProtKB-KW"/>
</dbReference>
<evidence type="ECO:0000256" key="1">
    <source>
        <dbReference type="ARBA" id="ARBA00022603"/>
    </source>
</evidence>
<dbReference type="RefSeq" id="XP_009549885.1">
    <property type="nucleotide sequence ID" value="XM_009551590.1"/>
</dbReference>
<proteinExistence type="predicted"/>
<evidence type="ECO:0000313" key="7">
    <source>
        <dbReference type="Proteomes" id="UP000030671"/>
    </source>
</evidence>
<feature type="chain" id="PRO_5004845042" description="Methyltransferase domain-containing protein" evidence="4">
    <location>
        <begin position="18"/>
        <end position="314"/>
    </location>
</feature>
<dbReference type="STRING" id="747525.W4JYD5"/>
<evidence type="ECO:0000256" key="2">
    <source>
        <dbReference type="ARBA" id="ARBA00022679"/>
    </source>
</evidence>
<dbReference type="EMBL" id="KI925462">
    <property type="protein sequence ID" value="ETW77866.1"/>
    <property type="molecule type" value="Genomic_DNA"/>
</dbReference>
<name>W4JYD5_HETIT</name>
<accession>W4JYD5</accession>
<dbReference type="Proteomes" id="UP000030671">
    <property type="component" value="Unassembled WGS sequence"/>
</dbReference>
<dbReference type="GO" id="GO:0010420">
    <property type="term" value="F:polyprenyldihydroxybenzoate methyltransferase activity"/>
    <property type="evidence" value="ECO:0007669"/>
    <property type="project" value="TreeGrafter"/>
</dbReference>
<reference evidence="6 7" key="1">
    <citation type="journal article" date="2012" name="New Phytol.">
        <title>Insight into trade-off between wood decay and parasitism from the genome of a fungal forest pathogen.</title>
        <authorList>
            <person name="Olson A."/>
            <person name="Aerts A."/>
            <person name="Asiegbu F."/>
            <person name="Belbahri L."/>
            <person name="Bouzid O."/>
            <person name="Broberg A."/>
            <person name="Canback B."/>
            <person name="Coutinho P.M."/>
            <person name="Cullen D."/>
            <person name="Dalman K."/>
            <person name="Deflorio G."/>
            <person name="van Diepen L.T."/>
            <person name="Dunand C."/>
            <person name="Duplessis S."/>
            <person name="Durling M."/>
            <person name="Gonthier P."/>
            <person name="Grimwood J."/>
            <person name="Fossdal C.G."/>
            <person name="Hansson D."/>
            <person name="Henrissat B."/>
            <person name="Hietala A."/>
            <person name="Himmelstrand K."/>
            <person name="Hoffmeister D."/>
            <person name="Hogberg N."/>
            <person name="James T.Y."/>
            <person name="Karlsson M."/>
            <person name="Kohler A."/>
            <person name="Kues U."/>
            <person name="Lee Y.H."/>
            <person name="Lin Y.C."/>
            <person name="Lind M."/>
            <person name="Lindquist E."/>
            <person name="Lombard V."/>
            <person name="Lucas S."/>
            <person name="Lunden K."/>
            <person name="Morin E."/>
            <person name="Murat C."/>
            <person name="Park J."/>
            <person name="Raffaello T."/>
            <person name="Rouze P."/>
            <person name="Salamov A."/>
            <person name="Schmutz J."/>
            <person name="Solheim H."/>
            <person name="Stahlberg J."/>
            <person name="Velez H."/>
            <person name="de Vries R.P."/>
            <person name="Wiebenga A."/>
            <person name="Woodward S."/>
            <person name="Yakovlev I."/>
            <person name="Garbelotto M."/>
            <person name="Martin F."/>
            <person name="Grigoriev I.V."/>
            <person name="Stenlid J."/>
        </authorList>
    </citation>
    <scope>NUCLEOTIDE SEQUENCE [LARGE SCALE GENOMIC DNA]</scope>
    <source>
        <strain evidence="6 7">TC 32-1</strain>
    </source>
</reference>
<dbReference type="OrthoDB" id="8300214at2759"/>
<dbReference type="CDD" id="cd02440">
    <property type="entry name" value="AdoMet_MTases"/>
    <property type="match status" value="1"/>
</dbReference>
<dbReference type="InParanoid" id="W4JYD5"/>
<organism evidence="6 7">
    <name type="scientific">Heterobasidion irregulare (strain TC 32-1)</name>
    <dbReference type="NCBI Taxonomy" id="747525"/>
    <lineage>
        <taxon>Eukaryota</taxon>
        <taxon>Fungi</taxon>
        <taxon>Dikarya</taxon>
        <taxon>Basidiomycota</taxon>
        <taxon>Agaricomycotina</taxon>
        <taxon>Agaricomycetes</taxon>
        <taxon>Russulales</taxon>
        <taxon>Bondarzewiaceae</taxon>
        <taxon>Heterobasidion</taxon>
        <taxon>Heterobasidion annosum species complex</taxon>
    </lineage>
</organism>
<dbReference type="eggNOG" id="ENOG502S50U">
    <property type="taxonomic scope" value="Eukaryota"/>
</dbReference>
<feature type="domain" description="Methyltransferase" evidence="5">
    <location>
        <begin position="63"/>
        <end position="170"/>
    </location>
</feature>
<evidence type="ECO:0000256" key="3">
    <source>
        <dbReference type="ARBA" id="ARBA00022691"/>
    </source>
</evidence>
<dbReference type="PANTHER" id="PTHR43464">
    <property type="entry name" value="METHYLTRANSFERASE"/>
    <property type="match status" value="1"/>
</dbReference>